<dbReference type="GO" id="GO:0005248">
    <property type="term" value="F:voltage-gated sodium channel activity"/>
    <property type="evidence" value="ECO:0007669"/>
    <property type="project" value="TreeGrafter"/>
</dbReference>
<dbReference type="Gene3D" id="1.20.120.350">
    <property type="entry name" value="Voltage-gated potassium channels. Chain C"/>
    <property type="match status" value="1"/>
</dbReference>
<feature type="compositionally biased region" description="Polar residues" evidence="5">
    <location>
        <begin position="1"/>
        <end position="10"/>
    </location>
</feature>
<accession>A0A917WI95</accession>
<dbReference type="Proteomes" id="UP000649829">
    <property type="component" value="Unassembled WGS sequence"/>
</dbReference>
<dbReference type="PANTHER" id="PTHR10037:SF62">
    <property type="entry name" value="SODIUM CHANNEL PROTEIN 60E"/>
    <property type="match status" value="1"/>
</dbReference>
<feature type="transmembrane region" description="Helical" evidence="6">
    <location>
        <begin position="106"/>
        <end position="129"/>
    </location>
</feature>
<reference evidence="8" key="1">
    <citation type="journal article" date="2014" name="Int. J. Syst. Evol. Microbiol.">
        <title>Complete genome sequence of Corynebacterium casei LMG S-19264T (=DSM 44701T), isolated from a smear-ripened cheese.</title>
        <authorList>
            <consortium name="US DOE Joint Genome Institute (JGI-PGF)"/>
            <person name="Walter F."/>
            <person name="Albersmeier A."/>
            <person name="Kalinowski J."/>
            <person name="Ruckert C."/>
        </authorList>
    </citation>
    <scope>NUCLEOTIDE SEQUENCE</scope>
    <source>
        <strain evidence="8">CGMCC 1.6293</strain>
    </source>
</reference>
<dbReference type="EMBL" id="BMLF01000002">
    <property type="protein sequence ID" value="GGM08438.1"/>
    <property type="molecule type" value="Genomic_DNA"/>
</dbReference>
<dbReference type="InterPro" id="IPR027359">
    <property type="entry name" value="Volt_channel_dom_sf"/>
</dbReference>
<comment type="caution">
    <text evidence="8">The sequence shown here is derived from an EMBL/GenBank/DDBJ whole genome shotgun (WGS) entry which is preliminary data.</text>
</comment>
<keyword evidence="3 6" id="KW-1133">Transmembrane helix</keyword>
<keyword evidence="4 6" id="KW-0472">Membrane</keyword>
<dbReference type="RefSeq" id="WP_084178393.1">
    <property type="nucleotide sequence ID" value="NZ_BMLF01000002.1"/>
</dbReference>
<keyword evidence="2 6" id="KW-0812">Transmembrane</keyword>
<feature type="transmembrane region" description="Helical" evidence="6">
    <location>
        <begin position="150"/>
        <end position="172"/>
    </location>
</feature>
<sequence length="301" mass="33512">MVSVDRNGNAQADARATPPAERGDSRTLRGRIRAWLELSVVRNTILGIIIFNAVTLGLSTSDTIQAEIGGFLRIVDRVVLTIFVFEIALKFFAFGLVGFFRNPWNIFDLCIVGISLFPASGSLSALRGLRVIRALRLLSVVPQMRAVVQALLDALPGMGAVILMLSIVYYVFAVMATLMYGDTFDAWFGTLGRSMYSLFQIMTLESWSMGIVRPVMEVYPMAWAFFVPFIVITAFSVLNLFIGLLVNTMQSAVEDDTEAEFEKLQLLVRSETDQVDSHVLDLREEIRALREELRANRAGPT</sequence>
<dbReference type="SUPFAM" id="SSF81324">
    <property type="entry name" value="Voltage-gated potassium channels"/>
    <property type="match status" value="1"/>
</dbReference>
<evidence type="ECO:0000256" key="1">
    <source>
        <dbReference type="ARBA" id="ARBA00004141"/>
    </source>
</evidence>
<gene>
    <name evidence="8" type="ORF">GCM10011534_33040</name>
</gene>
<dbReference type="Pfam" id="PF00520">
    <property type="entry name" value="Ion_trans"/>
    <property type="match status" value="1"/>
</dbReference>
<evidence type="ECO:0000256" key="2">
    <source>
        <dbReference type="ARBA" id="ARBA00022692"/>
    </source>
</evidence>
<evidence type="ECO:0000256" key="6">
    <source>
        <dbReference type="SAM" id="Phobius"/>
    </source>
</evidence>
<evidence type="ECO:0000313" key="8">
    <source>
        <dbReference type="EMBL" id="GGM08438.1"/>
    </source>
</evidence>
<evidence type="ECO:0000256" key="5">
    <source>
        <dbReference type="SAM" id="MobiDB-lite"/>
    </source>
</evidence>
<name>A0A917WI95_9RHOB</name>
<evidence type="ECO:0000313" key="9">
    <source>
        <dbReference type="Proteomes" id="UP000649829"/>
    </source>
</evidence>
<evidence type="ECO:0000259" key="7">
    <source>
        <dbReference type="Pfam" id="PF00520"/>
    </source>
</evidence>
<organism evidence="8 9">
    <name type="scientific">Pseudooceanicola nanhaiensis</name>
    <dbReference type="NCBI Taxonomy" id="375761"/>
    <lineage>
        <taxon>Bacteria</taxon>
        <taxon>Pseudomonadati</taxon>
        <taxon>Pseudomonadota</taxon>
        <taxon>Alphaproteobacteria</taxon>
        <taxon>Rhodobacterales</taxon>
        <taxon>Paracoccaceae</taxon>
        <taxon>Pseudooceanicola</taxon>
    </lineage>
</organism>
<feature type="region of interest" description="Disordered" evidence="5">
    <location>
        <begin position="1"/>
        <end position="25"/>
    </location>
</feature>
<dbReference type="InterPro" id="IPR043203">
    <property type="entry name" value="VGCC_Ca_Na"/>
</dbReference>
<evidence type="ECO:0000256" key="3">
    <source>
        <dbReference type="ARBA" id="ARBA00022989"/>
    </source>
</evidence>
<protein>
    <recommendedName>
        <fullName evidence="7">Ion transport domain-containing protein</fullName>
    </recommendedName>
</protein>
<feature type="domain" description="Ion transport" evidence="7">
    <location>
        <begin position="43"/>
        <end position="254"/>
    </location>
</feature>
<feature type="transmembrane region" description="Helical" evidence="6">
    <location>
        <begin position="222"/>
        <end position="246"/>
    </location>
</feature>
<proteinExistence type="predicted"/>
<comment type="subcellular location">
    <subcellularLocation>
        <location evidence="1">Membrane</location>
        <topology evidence="1">Multi-pass membrane protein</topology>
    </subcellularLocation>
</comment>
<feature type="transmembrane region" description="Helical" evidence="6">
    <location>
        <begin position="78"/>
        <end position="100"/>
    </location>
</feature>
<reference evidence="8" key="2">
    <citation type="submission" date="2020-09" db="EMBL/GenBank/DDBJ databases">
        <authorList>
            <person name="Sun Q."/>
            <person name="Zhou Y."/>
        </authorList>
    </citation>
    <scope>NUCLEOTIDE SEQUENCE</scope>
    <source>
        <strain evidence="8">CGMCC 1.6293</strain>
    </source>
</reference>
<dbReference type="Gene3D" id="1.10.287.70">
    <property type="match status" value="1"/>
</dbReference>
<evidence type="ECO:0000256" key="4">
    <source>
        <dbReference type="ARBA" id="ARBA00023136"/>
    </source>
</evidence>
<dbReference type="PANTHER" id="PTHR10037">
    <property type="entry name" value="VOLTAGE-GATED CATION CHANNEL CALCIUM AND SODIUM"/>
    <property type="match status" value="1"/>
</dbReference>
<dbReference type="GO" id="GO:0001518">
    <property type="term" value="C:voltage-gated sodium channel complex"/>
    <property type="evidence" value="ECO:0007669"/>
    <property type="project" value="TreeGrafter"/>
</dbReference>
<keyword evidence="9" id="KW-1185">Reference proteome</keyword>
<dbReference type="InterPro" id="IPR005821">
    <property type="entry name" value="Ion_trans_dom"/>
</dbReference>
<dbReference type="AlphaFoldDB" id="A0A917WI95"/>